<keyword evidence="4" id="KW-1185">Reference proteome</keyword>
<feature type="region of interest" description="Disordered" evidence="1">
    <location>
        <begin position="54"/>
        <end position="90"/>
    </location>
</feature>
<gene>
    <name evidence="3" type="ORF">ABID50_000215</name>
</gene>
<protein>
    <recommendedName>
        <fullName evidence="2">HNH nuclease domain-containing protein</fullName>
    </recommendedName>
</protein>
<dbReference type="InterPro" id="IPR003615">
    <property type="entry name" value="HNH_nuc"/>
</dbReference>
<dbReference type="GeneID" id="78827730"/>
<reference evidence="3 4" key="1">
    <citation type="submission" date="2024-06" db="EMBL/GenBank/DDBJ databases">
        <title>Genomic Encyclopedia of Type Strains, Phase IV (KMG-IV): sequencing the most valuable type-strain genomes for metagenomic binning, comparative biology and taxonomic classification.</title>
        <authorList>
            <person name="Goeker M."/>
        </authorList>
    </citation>
    <scope>NUCLEOTIDE SEQUENCE [LARGE SCALE GENOMIC DNA]</scope>
    <source>
        <strain evidence="3 4">DSM 29126</strain>
    </source>
</reference>
<organism evidence="3 4">
    <name type="scientific">Streptococcus parasuis</name>
    <dbReference type="NCBI Taxonomy" id="1501662"/>
    <lineage>
        <taxon>Bacteria</taxon>
        <taxon>Bacillati</taxon>
        <taxon>Bacillota</taxon>
        <taxon>Bacilli</taxon>
        <taxon>Lactobacillales</taxon>
        <taxon>Streptococcaceae</taxon>
        <taxon>Streptococcus</taxon>
    </lineage>
</organism>
<dbReference type="InterPro" id="IPR044925">
    <property type="entry name" value="His-Me_finger_sf"/>
</dbReference>
<comment type="caution">
    <text evidence="3">The sequence shown here is derived from an EMBL/GenBank/DDBJ whole genome shotgun (WGS) entry which is preliminary data.</text>
</comment>
<dbReference type="Gene3D" id="3.90.75.20">
    <property type="match status" value="1"/>
</dbReference>
<evidence type="ECO:0000256" key="1">
    <source>
        <dbReference type="SAM" id="MobiDB-lite"/>
    </source>
</evidence>
<evidence type="ECO:0000259" key="2">
    <source>
        <dbReference type="Pfam" id="PF13392"/>
    </source>
</evidence>
<dbReference type="Pfam" id="PF13392">
    <property type="entry name" value="HNH_3"/>
    <property type="match status" value="1"/>
</dbReference>
<dbReference type="SUPFAM" id="SSF54060">
    <property type="entry name" value="His-Me finger endonucleases"/>
    <property type="match status" value="1"/>
</dbReference>
<evidence type="ECO:0000313" key="3">
    <source>
        <dbReference type="EMBL" id="MET3533065.1"/>
    </source>
</evidence>
<sequence length="198" mass="22303">MGRKIYTDEIKAFIFKNYKGKTSQEVANLVNGHFGTSFTALQIKRFRGNHKLNSGLTGHFPKGNEPYNKGKKFPNMPPNSGQFKKGNRPHGYQPVGTINMTTDGYLKVKIADPNVWERVHLQVWREHHGPVPKGCIIVFLDGDKTNVDISNLVCVTRADLAQMNKNRYFDNDADTTKAAIGMVQLQRKVKEITNGNTI</sequence>
<name>A0ABV2EPF2_9STRE</name>
<evidence type="ECO:0000313" key="4">
    <source>
        <dbReference type="Proteomes" id="UP001549134"/>
    </source>
</evidence>
<dbReference type="RefSeq" id="WP_237395315.1">
    <property type="nucleotide sequence ID" value="NZ_AP024276.1"/>
</dbReference>
<feature type="domain" description="HNH nuclease" evidence="2">
    <location>
        <begin position="118"/>
        <end position="161"/>
    </location>
</feature>
<proteinExistence type="predicted"/>
<accession>A0ABV2EPF2</accession>
<dbReference type="EMBL" id="JBEPLX010000002">
    <property type="protein sequence ID" value="MET3533065.1"/>
    <property type="molecule type" value="Genomic_DNA"/>
</dbReference>
<dbReference type="Proteomes" id="UP001549134">
    <property type="component" value="Unassembled WGS sequence"/>
</dbReference>